<organism evidence="1">
    <name type="scientific">Arundo donax</name>
    <name type="common">Giant reed</name>
    <name type="synonym">Donax arundinaceus</name>
    <dbReference type="NCBI Taxonomy" id="35708"/>
    <lineage>
        <taxon>Eukaryota</taxon>
        <taxon>Viridiplantae</taxon>
        <taxon>Streptophyta</taxon>
        <taxon>Embryophyta</taxon>
        <taxon>Tracheophyta</taxon>
        <taxon>Spermatophyta</taxon>
        <taxon>Magnoliopsida</taxon>
        <taxon>Liliopsida</taxon>
        <taxon>Poales</taxon>
        <taxon>Poaceae</taxon>
        <taxon>PACMAD clade</taxon>
        <taxon>Arundinoideae</taxon>
        <taxon>Arundineae</taxon>
        <taxon>Arundo</taxon>
    </lineage>
</organism>
<dbReference type="AlphaFoldDB" id="A0A0A9GM86"/>
<protein>
    <submittedName>
        <fullName evidence="1">Uncharacterized protein</fullName>
    </submittedName>
</protein>
<dbReference type="EMBL" id="GBRH01174265">
    <property type="protein sequence ID" value="JAE23631.1"/>
    <property type="molecule type" value="Transcribed_RNA"/>
</dbReference>
<reference evidence="1" key="2">
    <citation type="journal article" date="2015" name="Data Brief">
        <title>Shoot transcriptome of the giant reed, Arundo donax.</title>
        <authorList>
            <person name="Barrero R.A."/>
            <person name="Guerrero F.D."/>
            <person name="Moolhuijzen P."/>
            <person name="Goolsby J.A."/>
            <person name="Tidwell J."/>
            <person name="Bellgard S.E."/>
            <person name="Bellgard M.I."/>
        </authorList>
    </citation>
    <scope>NUCLEOTIDE SEQUENCE</scope>
    <source>
        <tissue evidence="1">Shoot tissue taken approximately 20 cm above the soil surface</tissue>
    </source>
</reference>
<proteinExistence type="predicted"/>
<accession>A0A0A9GM86</accession>
<evidence type="ECO:0000313" key="1">
    <source>
        <dbReference type="EMBL" id="JAE23631.1"/>
    </source>
</evidence>
<reference evidence="1" key="1">
    <citation type="submission" date="2014-09" db="EMBL/GenBank/DDBJ databases">
        <authorList>
            <person name="Magalhaes I.L.F."/>
            <person name="Oliveira U."/>
            <person name="Santos F.R."/>
            <person name="Vidigal T.H.D.A."/>
            <person name="Brescovit A.D."/>
            <person name="Santos A.J."/>
        </authorList>
    </citation>
    <scope>NUCLEOTIDE SEQUENCE</scope>
    <source>
        <tissue evidence="1">Shoot tissue taken approximately 20 cm above the soil surface</tissue>
    </source>
</reference>
<sequence length="41" mass="4570">MMILVLPGKQKAKACHQMIVSTMILFIQGKQKARNPCLEGL</sequence>
<name>A0A0A9GM86_ARUDO</name>